<dbReference type="SUPFAM" id="SSF141694">
    <property type="entry name" value="AF2212/PG0164-like"/>
    <property type="match status" value="1"/>
</dbReference>
<dbReference type="Pfam" id="PF08922">
    <property type="entry name" value="DUF1905"/>
    <property type="match status" value="1"/>
</dbReference>
<dbReference type="EMBL" id="PGFH01000001">
    <property type="protein sequence ID" value="PJJ82005.1"/>
    <property type="molecule type" value="Genomic_DNA"/>
</dbReference>
<dbReference type="Gene3D" id="2.40.30.100">
    <property type="entry name" value="AF2212/PG0164-like"/>
    <property type="match status" value="1"/>
</dbReference>
<evidence type="ECO:0000313" key="2">
    <source>
        <dbReference type="Proteomes" id="UP000231742"/>
    </source>
</evidence>
<dbReference type="RefSeq" id="WP_100388640.1">
    <property type="nucleotide sequence ID" value="NZ_BMZU01000001.1"/>
</dbReference>
<comment type="caution">
    <text evidence="1">The sequence shown here is derived from an EMBL/GenBank/DDBJ whole genome shotgun (WGS) entry which is preliminary data.</text>
</comment>
<dbReference type="InterPro" id="IPR015018">
    <property type="entry name" value="DUF1905"/>
</dbReference>
<dbReference type="InterPro" id="IPR037079">
    <property type="entry name" value="AF2212/PG0164-like_sf"/>
</dbReference>
<gene>
    <name evidence="1" type="ORF">CLV85_1191</name>
</gene>
<proteinExistence type="predicted"/>
<dbReference type="AlphaFoldDB" id="A0A2M9D8F3"/>
<reference evidence="1 2" key="1">
    <citation type="submission" date="2017-11" db="EMBL/GenBank/DDBJ databases">
        <title>Genomic Encyclopedia of Archaeal and Bacterial Type Strains, Phase II (KMG-II): From Individual Species to Whole Genera.</title>
        <authorList>
            <person name="Goeker M."/>
        </authorList>
    </citation>
    <scope>NUCLEOTIDE SEQUENCE [LARGE SCALE GENOMIC DNA]</scope>
    <source>
        <strain evidence="1 2">DSM 16400</strain>
    </source>
</reference>
<organism evidence="1 2">
    <name type="scientific">Salinibacterium amurskyense</name>
    <dbReference type="NCBI Taxonomy" id="205941"/>
    <lineage>
        <taxon>Bacteria</taxon>
        <taxon>Bacillati</taxon>
        <taxon>Actinomycetota</taxon>
        <taxon>Actinomycetes</taxon>
        <taxon>Micrococcales</taxon>
        <taxon>Microbacteriaceae</taxon>
        <taxon>Salinibacterium</taxon>
    </lineage>
</organism>
<accession>A0A2M9D8F3</accession>
<keyword evidence="2" id="KW-1185">Reference proteome</keyword>
<evidence type="ECO:0000313" key="1">
    <source>
        <dbReference type="EMBL" id="PJJ82005.1"/>
    </source>
</evidence>
<sequence length="98" mass="10610">MKPAFEFTSELTPWASKPSVHFLHVPPDVGVDIKEIPSPPRGFGAIAVEVTIGVTTWTTSIFPDSSVEDSYFLPVKIAVRRAEGLEAGDTAEVTIQLI</sequence>
<dbReference type="OrthoDB" id="9808666at2"/>
<name>A0A2M9D8F3_9MICO</name>
<dbReference type="Proteomes" id="UP000231742">
    <property type="component" value="Unassembled WGS sequence"/>
</dbReference>
<protein>
    <submittedName>
        <fullName evidence="1">Uncharacterized protein DUF1905</fullName>
    </submittedName>
</protein>